<proteinExistence type="predicted"/>
<sequence length="379" mass="42195">MISSDDFGSFFLGGFECSSHKRADGRRLDLLRTTFHDALATQDYQQLRQCGISAARDGFRWHLIESTPGQYDWSSVLPALDAARANGIRVIWDLCHYGYPDHVDIWSQDFIDSFCRFSREAARLVRERTGRSGIYCPINEISYWAWAGGDMAQINPCVTGRGAELKHQLVRAGAASAKAIREVDPGAKFLTAEPVIHVAPGGPEPEAEWAAENYRISQYEAVDFLIGRNEPQLGGHDGCLDIIGLNFYPANQWYLGGSTIPMGHHDYRPLSRMLVETYERYRRPILITETGAEGSAAAPWLHYVCAEVEDALAEGVPVLGICLYPILDYPGWENDRMCEVGLFGAPGPGGVRKVHERLLAEIRRHDHLAPAAQKMVAYA</sequence>
<protein>
    <submittedName>
        <fullName evidence="1">Beta-glucosidase</fullName>
    </submittedName>
</protein>
<evidence type="ECO:0000313" key="2">
    <source>
        <dbReference type="Proteomes" id="UP000287687"/>
    </source>
</evidence>
<keyword evidence="2" id="KW-1185">Reference proteome</keyword>
<dbReference type="AlphaFoldDB" id="A0A3S4UQV8"/>
<dbReference type="EMBL" id="SBIP01000002">
    <property type="protein sequence ID" value="RWX78964.1"/>
    <property type="molecule type" value="Genomic_DNA"/>
</dbReference>
<accession>A0A3S4UQV8</accession>
<dbReference type="RefSeq" id="WP_128442939.1">
    <property type="nucleotide sequence ID" value="NZ_SBIP01000002.1"/>
</dbReference>
<dbReference type="Gene3D" id="3.20.20.80">
    <property type="entry name" value="Glycosidases"/>
    <property type="match status" value="1"/>
</dbReference>
<evidence type="ECO:0000313" key="1">
    <source>
        <dbReference type="EMBL" id="RWX78964.1"/>
    </source>
</evidence>
<dbReference type="SUPFAM" id="SSF51445">
    <property type="entry name" value="(Trans)glycosidases"/>
    <property type="match status" value="1"/>
</dbReference>
<dbReference type="Proteomes" id="UP000287687">
    <property type="component" value="Unassembled WGS sequence"/>
</dbReference>
<dbReference type="InterPro" id="IPR017853">
    <property type="entry name" value="GH"/>
</dbReference>
<reference evidence="1 2" key="1">
    <citation type="submission" date="2019-01" db="EMBL/GenBank/DDBJ databases">
        <title>The draft genome of Rhizobium sp. 24NR.</title>
        <authorList>
            <person name="Liu L."/>
            <person name="Liang L."/>
            <person name="Shi S."/>
            <person name="Xu L."/>
            <person name="Wang X."/>
            <person name="Li L."/>
            <person name="Zhang X."/>
        </authorList>
    </citation>
    <scope>NUCLEOTIDE SEQUENCE [LARGE SCALE GENOMIC DNA]</scope>
    <source>
        <strain evidence="1 2">24NR</strain>
    </source>
</reference>
<dbReference type="OrthoDB" id="9816564at2"/>
<comment type="caution">
    <text evidence="1">The sequence shown here is derived from an EMBL/GenBank/DDBJ whole genome shotgun (WGS) entry which is preliminary data.</text>
</comment>
<name>A0A3S4UQV8_9HYPH</name>
<organism evidence="1 2">
    <name type="scientific">Neorhizobium lilium</name>
    <dbReference type="NCBI Taxonomy" id="2503024"/>
    <lineage>
        <taxon>Bacteria</taxon>
        <taxon>Pseudomonadati</taxon>
        <taxon>Pseudomonadota</taxon>
        <taxon>Alphaproteobacteria</taxon>
        <taxon>Hyphomicrobiales</taxon>
        <taxon>Rhizobiaceae</taxon>
        <taxon>Rhizobium/Agrobacterium group</taxon>
        <taxon>Neorhizobium</taxon>
    </lineage>
</organism>
<gene>
    <name evidence="1" type="ORF">EPK99_10340</name>
</gene>